<comment type="caution">
    <text evidence="1">The sequence shown here is derived from an EMBL/GenBank/DDBJ whole genome shotgun (WGS) entry which is preliminary data.</text>
</comment>
<name>A0ACC1YTC2_MELAZ</name>
<dbReference type="EMBL" id="CM051395">
    <property type="protein sequence ID" value="KAJ4726433.1"/>
    <property type="molecule type" value="Genomic_DNA"/>
</dbReference>
<proteinExistence type="predicted"/>
<sequence>MATSLSYPKPLKLYNVSLSFSLPQMQKTLIPTPENHIPKPETLTIRGPTTLSGHVPISGSKNSSLSLLAATLLCSNSSLLHNVPTNLADTKSMVSILRSLGAEIEVNVGHNGVLVNSDCVGSVEPCLEEMKKIRGGFFVIGPLLARFGEAAVGLPGGCDIGERPVDLYVRGLRALGAVVEIR</sequence>
<evidence type="ECO:0000313" key="1">
    <source>
        <dbReference type="EMBL" id="KAJ4726433.1"/>
    </source>
</evidence>
<evidence type="ECO:0000313" key="2">
    <source>
        <dbReference type="Proteomes" id="UP001164539"/>
    </source>
</evidence>
<keyword evidence="2" id="KW-1185">Reference proteome</keyword>
<protein>
    <submittedName>
        <fullName evidence="1">UDP-N-acetylglucosamine 1-carboxyvinyltransferase</fullName>
    </submittedName>
</protein>
<dbReference type="Proteomes" id="UP001164539">
    <property type="component" value="Chromosome 2"/>
</dbReference>
<accession>A0ACC1YTC2</accession>
<reference evidence="1 2" key="1">
    <citation type="journal article" date="2023" name="Science">
        <title>Complex scaffold remodeling in plant triterpene biosynthesis.</title>
        <authorList>
            <person name="De La Pena R."/>
            <person name="Hodgson H."/>
            <person name="Liu J.C."/>
            <person name="Stephenson M.J."/>
            <person name="Martin A.C."/>
            <person name="Owen C."/>
            <person name="Harkess A."/>
            <person name="Leebens-Mack J."/>
            <person name="Jimenez L.E."/>
            <person name="Osbourn A."/>
            <person name="Sattely E.S."/>
        </authorList>
    </citation>
    <scope>NUCLEOTIDE SEQUENCE [LARGE SCALE GENOMIC DNA]</scope>
    <source>
        <strain evidence="2">cv. JPN11</strain>
        <tissue evidence="1">Leaf</tissue>
    </source>
</reference>
<gene>
    <name evidence="1" type="ORF">OWV82_005141</name>
</gene>
<organism evidence="1 2">
    <name type="scientific">Melia azedarach</name>
    <name type="common">Chinaberry tree</name>
    <dbReference type="NCBI Taxonomy" id="155640"/>
    <lineage>
        <taxon>Eukaryota</taxon>
        <taxon>Viridiplantae</taxon>
        <taxon>Streptophyta</taxon>
        <taxon>Embryophyta</taxon>
        <taxon>Tracheophyta</taxon>
        <taxon>Spermatophyta</taxon>
        <taxon>Magnoliopsida</taxon>
        <taxon>eudicotyledons</taxon>
        <taxon>Gunneridae</taxon>
        <taxon>Pentapetalae</taxon>
        <taxon>rosids</taxon>
        <taxon>malvids</taxon>
        <taxon>Sapindales</taxon>
        <taxon>Meliaceae</taxon>
        <taxon>Melia</taxon>
    </lineage>
</organism>